<dbReference type="InterPro" id="IPR025736">
    <property type="entry name" value="PucR_C-HTH_dom"/>
</dbReference>
<sequence>MNISTKLAQTIVVDMKEIVNQEINYIDTDGIIIASTDLSRIGTFHGGGKRVVDTRREVVIQEDGEYAGARKGLNLPVTFENSIAGVIGITGEYEEIEKYGKIIKRFTELLIKDAYLNQLRSQERENQRMIIEELLFRSPSTDEQSILNKLKVFNIRPHVERVVVVSEILGDDNRLIEENDNLFKLYSDRLTTYADPLLMQNKNKMIMVLQKLPETSLDALLRDLARELQARYGFPVKSGIGTVEDELTGLKASYEKAQTALDWALFSDDKAVQYYNQMDIEIIAEKVSADIAAEYIRKVFAELEDKDAQEYSRIFKLFEKYNGSITQISEALYIHKNTLQYKLNRLKTLTGYDMRRYGDFAVLKLAFLLNARRTA</sequence>
<dbReference type="SUPFAM" id="SSF46689">
    <property type="entry name" value="Homeodomain-like"/>
    <property type="match status" value="1"/>
</dbReference>
<gene>
    <name evidence="5" type="ORF">AWM70_12180</name>
</gene>
<feature type="domain" description="CdaR GGDEF-like" evidence="4">
    <location>
        <begin position="141"/>
        <end position="262"/>
    </location>
</feature>
<keyword evidence="6" id="KW-1185">Reference proteome</keyword>
<evidence type="ECO:0000313" key="5">
    <source>
        <dbReference type="EMBL" id="ANS75266.1"/>
    </source>
</evidence>
<dbReference type="InterPro" id="IPR041522">
    <property type="entry name" value="CdaR_GGDEF"/>
</dbReference>
<evidence type="ECO:0000259" key="2">
    <source>
        <dbReference type="Pfam" id="PF05651"/>
    </source>
</evidence>
<feature type="domain" description="PucR C-terminal helix-turn-helix" evidence="3">
    <location>
        <begin position="320"/>
        <end position="368"/>
    </location>
</feature>
<dbReference type="Gene3D" id="1.10.10.2840">
    <property type="entry name" value="PucR C-terminal helix-turn-helix domain"/>
    <property type="match status" value="1"/>
</dbReference>
<dbReference type="PANTHER" id="PTHR33744:SF16">
    <property type="entry name" value="CARBOHYDRATE DIACID REGULATOR"/>
    <property type="match status" value="1"/>
</dbReference>
<evidence type="ECO:0008006" key="7">
    <source>
        <dbReference type="Google" id="ProtNLM"/>
    </source>
</evidence>
<proteinExistence type="inferred from homology"/>
<protein>
    <recommendedName>
        <fullName evidence="7">Sugar diacid utilization regulator</fullName>
    </recommendedName>
</protein>
<dbReference type="InterPro" id="IPR009057">
    <property type="entry name" value="Homeodomain-like_sf"/>
</dbReference>
<comment type="similarity">
    <text evidence="1">Belongs to the CdaR family.</text>
</comment>
<dbReference type="EMBL" id="CP014167">
    <property type="protein sequence ID" value="ANS75266.1"/>
    <property type="molecule type" value="Genomic_DNA"/>
</dbReference>
<reference evidence="5 6" key="1">
    <citation type="submission" date="2016-01" db="EMBL/GenBank/DDBJ databases">
        <title>Complete Genome Sequence of Paenibacillus yonginensis DCY84, a novel Plant Growth-Promoting Bacteria with Elicitation of Induced Systemic Resistance.</title>
        <authorList>
            <person name="Kim Y.J."/>
            <person name="Yang D.C."/>
            <person name="Sukweenadhi J."/>
        </authorList>
    </citation>
    <scope>NUCLEOTIDE SEQUENCE [LARGE SCALE GENOMIC DNA]</scope>
    <source>
        <strain evidence="5 6">DCY84</strain>
    </source>
</reference>
<accession>A0A1B1N1H9</accession>
<feature type="domain" description="Putative sugar diacid recognition" evidence="2">
    <location>
        <begin position="4"/>
        <end position="132"/>
    </location>
</feature>
<dbReference type="Proteomes" id="UP000092573">
    <property type="component" value="Chromosome"/>
</dbReference>
<dbReference type="InterPro" id="IPR042070">
    <property type="entry name" value="PucR_C-HTH_sf"/>
</dbReference>
<dbReference type="AlphaFoldDB" id="A0A1B1N1H9"/>
<dbReference type="OrthoDB" id="9792148at2"/>
<evidence type="ECO:0000259" key="4">
    <source>
        <dbReference type="Pfam" id="PF17853"/>
    </source>
</evidence>
<dbReference type="STRING" id="1462996.AWM70_12180"/>
<evidence type="ECO:0000313" key="6">
    <source>
        <dbReference type="Proteomes" id="UP000092573"/>
    </source>
</evidence>
<dbReference type="PANTHER" id="PTHR33744">
    <property type="entry name" value="CARBOHYDRATE DIACID REGULATOR"/>
    <property type="match status" value="1"/>
</dbReference>
<dbReference type="InterPro" id="IPR051448">
    <property type="entry name" value="CdaR-like_regulators"/>
</dbReference>
<dbReference type="InterPro" id="IPR008599">
    <property type="entry name" value="Diacid_rec"/>
</dbReference>
<name>A0A1B1N1H9_9BACL</name>
<dbReference type="Pfam" id="PF13556">
    <property type="entry name" value="HTH_30"/>
    <property type="match status" value="1"/>
</dbReference>
<dbReference type="KEGG" id="pyg:AWM70_12180"/>
<dbReference type="RefSeq" id="WP_068696731.1">
    <property type="nucleotide sequence ID" value="NZ_CP014167.1"/>
</dbReference>
<evidence type="ECO:0000259" key="3">
    <source>
        <dbReference type="Pfam" id="PF13556"/>
    </source>
</evidence>
<dbReference type="Pfam" id="PF17853">
    <property type="entry name" value="GGDEF_2"/>
    <property type="match status" value="1"/>
</dbReference>
<dbReference type="Pfam" id="PF05651">
    <property type="entry name" value="Diacid_rec"/>
    <property type="match status" value="1"/>
</dbReference>
<evidence type="ECO:0000256" key="1">
    <source>
        <dbReference type="ARBA" id="ARBA00006754"/>
    </source>
</evidence>
<organism evidence="5 6">
    <name type="scientific">Paenibacillus yonginensis</name>
    <dbReference type="NCBI Taxonomy" id="1462996"/>
    <lineage>
        <taxon>Bacteria</taxon>
        <taxon>Bacillati</taxon>
        <taxon>Bacillota</taxon>
        <taxon>Bacilli</taxon>
        <taxon>Bacillales</taxon>
        <taxon>Paenibacillaceae</taxon>
        <taxon>Paenibacillus</taxon>
    </lineage>
</organism>